<evidence type="ECO:0000256" key="4">
    <source>
        <dbReference type="ARBA" id="ARBA00023136"/>
    </source>
</evidence>
<evidence type="ECO:0000259" key="8">
    <source>
        <dbReference type="Pfam" id="PF13908"/>
    </source>
</evidence>
<dbReference type="AlphaFoldDB" id="A0A6P4ZAY7"/>
<evidence type="ECO:0000256" key="5">
    <source>
        <dbReference type="SAM" id="MobiDB-lite"/>
    </source>
</evidence>
<feature type="transmembrane region" description="Helical" evidence="6">
    <location>
        <begin position="96"/>
        <end position="123"/>
    </location>
</feature>
<accession>A0A6P4ZAY7</accession>
<feature type="domain" description="Shisa N-terminal" evidence="8">
    <location>
        <begin position="22"/>
        <end position="84"/>
    </location>
</feature>
<keyword evidence="9" id="KW-1185">Reference proteome</keyword>
<dbReference type="RefSeq" id="XP_019633798.1">
    <property type="nucleotide sequence ID" value="XM_019778239.1"/>
</dbReference>
<feature type="chain" id="PRO_5027961677" evidence="7">
    <location>
        <begin position="22"/>
        <end position="277"/>
    </location>
</feature>
<evidence type="ECO:0000256" key="2">
    <source>
        <dbReference type="ARBA" id="ARBA00022692"/>
    </source>
</evidence>
<feature type="compositionally biased region" description="Basic and acidic residues" evidence="5">
    <location>
        <begin position="266"/>
        <end position="277"/>
    </location>
</feature>
<dbReference type="PANTHER" id="PTHR31395:SF25">
    <property type="entry name" value="ABLIM_ANCHOR DOMAIN-CONTAINING PROTEIN"/>
    <property type="match status" value="1"/>
</dbReference>
<dbReference type="GO" id="GO:0016020">
    <property type="term" value="C:membrane"/>
    <property type="evidence" value="ECO:0007669"/>
    <property type="project" value="UniProtKB-SubCell"/>
</dbReference>
<gene>
    <name evidence="10" type="primary">LOC109477173</name>
</gene>
<dbReference type="InterPro" id="IPR026910">
    <property type="entry name" value="Shisa"/>
</dbReference>
<evidence type="ECO:0000256" key="1">
    <source>
        <dbReference type="ARBA" id="ARBA00004370"/>
    </source>
</evidence>
<feature type="region of interest" description="Disordered" evidence="5">
    <location>
        <begin position="191"/>
        <end position="230"/>
    </location>
</feature>
<keyword evidence="4 6" id="KW-0472">Membrane</keyword>
<name>A0A6P4ZAY7_BRABE</name>
<evidence type="ECO:0000313" key="9">
    <source>
        <dbReference type="Proteomes" id="UP000515135"/>
    </source>
</evidence>
<dbReference type="KEGG" id="bbel:109477173"/>
<feature type="compositionally biased region" description="Acidic residues" evidence="5">
    <location>
        <begin position="209"/>
        <end position="230"/>
    </location>
</feature>
<dbReference type="OrthoDB" id="10012430at2759"/>
<keyword evidence="3 6" id="KW-1133">Transmembrane helix</keyword>
<dbReference type="InterPro" id="IPR053891">
    <property type="entry name" value="Shisa_N"/>
</dbReference>
<keyword evidence="2 6" id="KW-0812">Transmembrane</keyword>
<dbReference type="PANTHER" id="PTHR31395">
    <property type="entry name" value="SHISA"/>
    <property type="match status" value="1"/>
</dbReference>
<dbReference type="Proteomes" id="UP000515135">
    <property type="component" value="Unplaced"/>
</dbReference>
<proteinExistence type="predicted"/>
<evidence type="ECO:0000256" key="6">
    <source>
        <dbReference type="SAM" id="Phobius"/>
    </source>
</evidence>
<dbReference type="GeneID" id="109477173"/>
<organism evidence="9 10">
    <name type="scientific">Branchiostoma belcheri</name>
    <name type="common">Amphioxus</name>
    <dbReference type="NCBI Taxonomy" id="7741"/>
    <lineage>
        <taxon>Eukaryota</taxon>
        <taxon>Metazoa</taxon>
        <taxon>Chordata</taxon>
        <taxon>Cephalochordata</taxon>
        <taxon>Leptocardii</taxon>
        <taxon>Amphioxiformes</taxon>
        <taxon>Branchiostomatidae</taxon>
        <taxon>Branchiostoma</taxon>
    </lineage>
</organism>
<keyword evidence="7" id="KW-0732">Signal</keyword>
<evidence type="ECO:0000256" key="7">
    <source>
        <dbReference type="SAM" id="SignalP"/>
    </source>
</evidence>
<comment type="subcellular location">
    <subcellularLocation>
        <location evidence="1">Membrane</location>
    </subcellularLocation>
</comment>
<protein>
    <submittedName>
        <fullName evidence="10">Membrane protein FAM159A-like</fullName>
    </submittedName>
</protein>
<dbReference type="Pfam" id="PF13908">
    <property type="entry name" value="Shisa_N"/>
    <property type="match status" value="1"/>
</dbReference>
<sequence>MEARLLLAFIVVSVLLEVCRAEFCYSYTRVVDGNRVRVPGFSCPKNTERPEDNQNSYQNVFCCGPSDNKYCCNDCRESQNGRACLRLYSSTVSVGAIIGITMGSTFVGLGCIYFGCCMFYTLFPRKTTVGSRPGSFQQNTLSNANARKSSCENSPSITKLLAINNGHVSNGHRSSIDKPAKVNGCPGSEPLLSSCPGSEPLLSSPPDGSVEDPGCEPVEDPGCESVEDPGCENKSKVVIVVDCPSPSHSTSKETVIDFPATNSEASESRKASIESAV</sequence>
<feature type="region of interest" description="Disordered" evidence="5">
    <location>
        <begin position="243"/>
        <end position="277"/>
    </location>
</feature>
<reference evidence="10" key="1">
    <citation type="submission" date="2025-08" db="UniProtKB">
        <authorList>
            <consortium name="RefSeq"/>
        </authorList>
    </citation>
    <scope>IDENTIFICATION</scope>
    <source>
        <tissue evidence="10">Gonad</tissue>
    </source>
</reference>
<evidence type="ECO:0000256" key="3">
    <source>
        <dbReference type="ARBA" id="ARBA00022989"/>
    </source>
</evidence>
<evidence type="ECO:0000313" key="10">
    <source>
        <dbReference type="RefSeq" id="XP_019633798.1"/>
    </source>
</evidence>
<feature type="signal peptide" evidence="7">
    <location>
        <begin position="1"/>
        <end position="21"/>
    </location>
</feature>